<sequence length="107" mass="12447">MSAQKYWNKVYRYVALAVVLLALIGVAFAFLPKIQQFQNYQETKSDLDADISAEKERIKELRMNQEKFSTDRNFVQKIAHEIGFVHEGETVYQFEERQATSVGVQPE</sequence>
<dbReference type="AlphaFoldDB" id="A0A6P1M941"/>
<gene>
    <name evidence="1" type="ORF">GT409_13490</name>
</gene>
<dbReference type="InterPro" id="IPR007060">
    <property type="entry name" value="FtsL/DivIC"/>
</dbReference>
<dbReference type="EMBL" id="CP047593">
    <property type="protein sequence ID" value="QHI70407.1"/>
    <property type="molecule type" value="Genomic_DNA"/>
</dbReference>
<evidence type="ECO:0000313" key="1">
    <source>
        <dbReference type="EMBL" id="QHI70407.1"/>
    </source>
</evidence>
<dbReference type="Proteomes" id="UP000464954">
    <property type="component" value="Chromosome"/>
</dbReference>
<organism evidence="1 2">
    <name type="scientific">Tichowtungia aerotolerans</name>
    <dbReference type="NCBI Taxonomy" id="2697043"/>
    <lineage>
        <taxon>Bacteria</taxon>
        <taxon>Pseudomonadati</taxon>
        <taxon>Kiritimatiellota</taxon>
        <taxon>Tichowtungiia</taxon>
        <taxon>Tichowtungiales</taxon>
        <taxon>Tichowtungiaceae</taxon>
        <taxon>Tichowtungia</taxon>
    </lineage>
</organism>
<accession>A0A6P1M941</accession>
<dbReference type="RefSeq" id="WP_160629584.1">
    <property type="nucleotide sequence ID" value="NZ_CP047593.1"/>
</dbReference>
<dbReference type="Pfam" id="PF04977">
    <property type="entry name" value="DivIC"/>
    <property type="match status" value="1"/>
</dbReference>
<dbReference type="KEGG" id="taer:GT409_13490"/>
<evidence type="ECO:0008006" key="3">
    <source>
        <dbReference type="Google" id="ProtNLM"/>
    </source>
</evidence>
<reference evidence="1 2" key="1">
    <citation type="submission" date="2020-01" db="EMBL/GenBank/DDBJ databases">
        <title>Ponticoccus aerotolerans gen. nov., sp. nov., an anaerobic bacterium and proposal of Ponticoccusceae fam. nov., Ponticoccusles ord. nov. and Ponticoccuse classis nov. in the phylum Kiritimatiellaeota.</title>
        <authorList>
            <person name="Zhou L.Y."/>
            <person name="Du Z.J."/>
        </authorList>
    </citation>
    <scope>NUCLEOTIDE SEQUENCE [LARGE SCALE GENOMIC DNA]</scope>
    <source>
        <strain evidence="1 2">S-5007</strain>
    </source>
</reference>
<name>A0A6P1M941_9BACT</name>
<evidence type="ECO:0000313" key="2">
    <source>
        <dbReference type="Proteomes" id="UP000464954"/>
    </source>
</evidence>
<proteinExistence type="predicted"/>
<keyword evidence="2" id="KW-1185">Reference proteome</keyword>
<protein>
    <recommendedName>
        <fullName evidence="3">Septum formation initiator family protein</fullName>
    </recommendedName>
</protein>